<gene>
    <name evidence="2" type="ordered locus">FRAAL2993</name>
</gene>
<dbReference type="EMBL" id="CT573213">
    <property type="protein sequence ID" value="CAJ61637.1"/>
    <property type="molecule type" value="Genomic_DNA"/>
</dbReference>
<evidence type="ECO:0000313" key="3">
    <source>
        <dbReference type="Proteomes" id="UP000000657"/>
    </source>
</evidence>
<accession>Q0RLG7</accession>
<protein>
    <submittedName>
        <fullName evidence="2">Uncharacterized protein</fullName>
    </submittedName>
</protein>
<dbReference type="AlphaFoldDB" id="Q0RLG7"/>
<evidence type="ECO:0000313" key="2">
    <source>
        <dbReference type="EMBL" id="CAJ61637.1"/>
    </source>
</evidence>
<dbReference type="KEGG" id="fal:FRAAL2993"/>
<name>Q0RLG7_FRAAA</name>
<proteinExistence type="predicted"/>
<feature type="compositionally biased region" description="Basic residues" evidence="1">
    <location>
        <begin position="31"/>
        <end position="43"/>
    </location>
</feature>
<sequence length="219" mass="23207">MLVSADGFVKSRPVALSPSGEGAEVAAQVKGRGRPRAPSRRRAAPPWVWATARGRRRRGDPGSRVAVACPSAAASSSGPARLPGPLAFRGPLVFRARSAFRARSPITPERHGSHHHIQVQIGLRLLRRAACRPDWCRSVIAWPRARPAPGPAPGLGGAVWQVAGGVTRGGFPTSRTTHQPGWGVESTRRPRLWQHVGDVAQSALGLIGIARMDPGCAPV</sequence>
<dbReference type="Proteomes" id="UP000000657">
    <property type="component" value="Chromosome"/>
</dbReference>
<organism evidence="2 3">
    <name type="scientific">Frankia alni (strain DSM 45986 / CECT 9034 / ACN14a)</name>
    <dbReference type="NCBI Taxonomy" id="326424"/>
    <lineage>
        <taxon>Bacteria</taxon>
        <taxon>Bacillati</taxon>
        <taxon>Actinomycetota</taxon>
        <taxon>Actinomycetes</taxon>
        <taxon>Frankiales</taxon>
        <taxon>Frankiaceae</taxon>
        <taxon>Frankia</taxon>
    </lineage>
</organism>
<dbReference type="HOGENOM" id="CLU_1259888_0_0_11"/>
<reference evidence="2 3" key="1">
    <citation type="journal article" date="2007" name="Genome Res.">
        <title>Genome characteristics of facultatively symbiotic Frankia sp. strains reflect host range and host plant biogeography.</title>
        <authorList>
            <person name="Normand P."/>
            <person name="Lapierre P."/>
            <person name="Tisa L.S."/>
            <person name="Gogarten J.P."/>
            <person name="Alloisio N."/>
            <person name="Bagnarol E."/>
            <person name="Bassi C.A."/>
            <person name="Berry A.M."/>
            <person name="Bickhart D.M."/>
            <person name="Choisne N."/>
            <person name="Couloux A."/>
            <person name="Cournoyer B."/>
            <person name="Cruveiller S."/>
            <person name="Daubin V."/>
            <person name="Demange N."/>
            <person name="Francino M.P."/>
            <person name="Goltsman E."/>
            <person name="Huang Y."/>
            <person name="Kopp O.R."/>
            <person name="Labarre L."/>
            <person name="Lapidus A."/>
            <person name="Lavire C."/>
            <person name="Marechal J."/>
            <person name="Martinez M."/>
            <person name="Mastronunzio J.E."/>
            <person name="Mullin B.C."/>
            <person name="Niemann J."/>
            <person name="Pujic P."/>
            <person name="Rawnsley T."/>
            <person name="Rouy Z."/>
            <person name="Schenowitz C."/>
            <person name="Sellstedt A."/>
            <person name="Tavares F."/>
            <person name="Tomkins J.P."/>
            <person name="Vallenet D."/>
            <person name="Valverde C."/>
            <person name="Wall L.G."/>
            <person name="Wang Y."/>
            <person name="Medigue C."/>
            <person name="Benson D.R."/>
        </authorList>
    </citation>
    <scope>NUCLEOTIDE SEQUENCE [LARGE SCALE GENOMIC DNA]</scope>
    <source>
        <strain evidence="3">DSM 45986 / CECT 9034 / ACN14a</strain>
    </source>
</reference>
<keyword evidence="3" id="KW-1185">Reference proteome</keyword>
<evidence type="ECO:0000256" key="1">
    <source>
        <dbReference type="SAM" id="MobiDB-lite"/>
    </source>
</evidence>
<feature type="region of interest" description="Disordered" evidence="1">
    <location>
        <begin position="12"/>
        <end position="45"/>
    </location>
</feature>